<evidence type="ECO:0000313" key="5">
    <source>
        <dbReference type="Proteomes" id="UP001595536"/>
    </source>
</evidence>
<dbReference type="PANTHER" id="PTHR43767:SF1">
    <property type="entry name" value="NONRIBOSOMAL PEPTIDE SYNTHASE PES1 (EUROFUNG)-RELATED"/>
    <property type="match status" value="1"/>
</dbReference>
<dbReference type="Gene3D" id="3.30.300.30">
    <property type="match status" value="1"/>
</dbReference>
<gene>
    <name evidence="4" type="ORF">ACFOEX_08590</name>
</gene>
<sequence>MEEGALALAVNPEDAADPGRGRRPAPPGPSGGAAAALGLSQALQRCVRQQAQAVAVVDGDTRLTWAQFAGRAMRLAGALRDLGMEDGDRVCMLADNGHRYLEFCFGVPWGGGVFTPLNFRLALPELERIVRHAGARILIVDDAWAELGAALAAAAGVSVVIHAGEGAAPAGMASYERLLAEAAPAEDRGRRGDDVAALFYTSGSTGAPKGVMHTHANIMCSAWSSGLAVKLDETSVALVSGPLFHVGAAGLCLPVMICGGRVVLLPRFEPGAVARAIGAHGVTITSMVPTMLRMLLDDPASRSCDLTSLRMLLYGAAPMPETLLNEALALMPQAQFVHCYGMTEATASCTALPPRYVTTHRHEGRARSCGRALVGLDVAVFDPEGRPLPPGEPGEIVVRGPTVMKGYWREPELTERAVRDGWLHTGDLGYMDDEGFVYVIDRLKDMIITGGENVYSSEVEDVICQLPGVAQCAVIGRPHERWGEQVHAVISVRPGFDLTGEAVIAHCRARIAAYKCPRSVDLRSEPLPLSGANKVNKPLLRQQLREALERAGQESAAPGRA</sequence>
<dbReference type="PROSITE" id="PS00455">
    <property type="entry name" value="AMP_BINDING"/>
    <property type="match status" value="1"/>
</dbReference>
<organism evidence="4 5">
    <name type="scientific">Camelimonas abortus</name>
    <dbReference type="NCBI Taxonomy" id="1017184"/>
    <lineage>
        <taxon>Bacteria</taxon>
        <taxon>Pseudomonadati</taxon>
        <taxon>Pseudomonadota</taxon>
        <taxon>Alphaproteobacteria</taxon>
        <taxon>Hyphomicrobiales</taxon>
        <taxon>Chelatococcaceae</taxon>
        <taxon>Camelimonas</taxon>
    </lineage>
</organism>
<feature type="region of interest" description="Disordered" evidence="1">
    <location>
        <begin position="1"/>
        <end position="34"/>
    </location>
</feature>
<protein>
    <submittedName>
        <fullName evidence="4">Long-chain fatty acid--CoA ligase</fullName>
    </submittedName>
</protein>
<reference evidence="5" key="1">
    <citation type="journal article" date="2019" name="Int. J. Syst. Evol. Microbiol.">
        <title>The Global Catalogue of Microorganisms (GCM) 10K type strain sequencing project: providing services to taxonomists for standard genome sequencing and annotation.</title>
        <authorList>
            <consortium name="The Broad Institute Genomics Platform"/>
            <consortium name="The Broad Institute Genome Sequencing Center for Infectious Disease"/>
            <person name="Wu L."/>
            <person name="Ma J."/>
        </authorList>
    </citation>
    <scope>NUCLEOTIDE SEQUENCE [LARGE SCALE GENOMIC DNA]</scope>
    <source>
        <strain evidence="5">CCM 7941</strain>
    </source>
</reference>
<dbReference type="GO" id="GO:0016874">
    <property type="term" value="F:ligase activity"/>
    <property type="evidence" value="ECO:0007669"/>
    <property type="project" value="UniProtKB-KW"/>
</dbReference>
<evidence type="ECO:0000256" key="1">
    <source>
        <dbReference type="SAM" id="MobiDB-lite"/>
    </source>
</evidence>
<name>A0ABV7LF75_9HYPH</name>
<dbReference type="CDD" id="cd17631">
    <property type="entry name" value="FACL_FadD13-like"/>
    <property type="match status" value="1"/>
</dbReference>
<dbReference type="Pfam" id="PF00501">
    <property type="entry name" value="AMP-binding"/>
    <property type="match status" value="1"/>
</dbReference>
<dbReference type="InterPro" id="IPR045851">
    <property type="entry name" value="AMP-bd_C_sf"/>
</dbReference>
<dbReference type="Pfam" id="PF13193">
    <property type="entry name" value="AMP-binding_C"/>
    <property type="match status" value="1"/>
</dbReference>
<accession>A0ABV7LF75</accession>
<dbReference type="Gene3D" id="3.40.50.12780">
    <property type="entry name" value="N-terminal domain of ligase-like"/>
    <property type="match status" value="1"/>
</dbReference>
<dbReference type="InterPro" id="IPR000873">
    <property type="entry name" value="AMP-dep_synth/lig_dom"/>
</dbReference>
<dbReference type="InterPro" id="IPR025110">
    <property type="entry name" value="AMP-bd_C"/>
</dbReference>
<evidence type="ECO:0000313" key="4">
    <source>
        <dbReference type="EMBL" id="MFC3266408.1"/>
    </source>
</evidence>
<evidence type="ECO:0000259" key="3">
    <source>
        <dbReference type="Pfam" id="PF13193"/>
    </source>
</evidence>
<evidence type="ECO:0000259" key="2">
    <source>
        <dbReference type="Pfam" id="PF00501"/>
    </source>
</evidence>
<feature type="domain" description="AMP-binding enzyme C-terminal" evidence="3">
    <location>
        <begin position="458"/>
        <end position="531"/>
    </location>
</feature>
<dbReference type="InterPro" id="IPR042099">
    <property type="entry name" value="ANL_N_sf"/>
</dbReference>
<proteinExistence type="predicted"/>
<keyword evidence="5" id="KW-1185">Reference proteome</keyword>
<dbReference type="Proteomes" id="UP001595536">
    <property type="component" value="Unassembled WGS sequence"/>
</dbReference>
<dbReference type="RefSeq" id="WP_376828675.1">
    <property type="nucleotide sequence ID" value="NZ_JBHLWR010000004.1"/>
</dbReference>
<feature type="domain" description="AMP-dependent synthetase/ligase" evidence="2">
    <location>
        <begin position="44"/>
        <end position="408"/>
    </location>
</feature>
<dbReference type="NCBIfam" id="NF004837">
    <property type="entry name" value="PRK06187.1"/>
    <property type="match status" value="1"/>
</dbReference>
<dbReference type="EMBL" id="JBHRUV010000038">
    <property type="protein sequence ID" value="MFC3266408.1"/>
    <property type="molecule type" value="Genomic_DNA"/>
</dbReference>
<dbReference type="InterPro" id="IPR050237">
    <property type="entry name" value="ATP-dep_AMP-bd_enzyme"/>
</dbReference>
<dbReference type="InterPro" id="IPR020845">
    <property type="entry name" value="AMP-binding_CS"/>
</dbReference>
<keyword evidence="4" id="KW-0436">Ligase</keyword>
<dbReference type="SUPFAM" id="SSF56801">
    <property type="entry name" value="Acetyl-CoA synthetase-like"/>
    <property type="match status" value="1"/>
</dbReference>
<dbReference type="PANTHER" id="PTHR43767">
    <property type="entry name" value="LONG-CHAIN-FATTY-ACID--COA LIGASE"/>
    <property type="match status" value="1"/>
</dbReference>
<comment type="caution">
    <text evidence="4">The sequence shown here is derived from an EMBL/GenBank/DDBJ whole genome shotgun (WGS) entry which is preliminary data.</text>
</comment>